<evidence type="ECO:0000313" key="2">
    <source>
        <dbReference type="EMBL" id="SVA74312.1"/>
    </source>
</evidence>
<name>A0A381YCJ7_9ZZZZ</name>
<gene>
    <name evidence="2" type="ORF">METZ01_LOCUS127166</name>
</gene>
<keyword evidence="1" id="KW-0812">Transmembrane</keyword>
<evidence type="ECO:0000256" key="1">
    <source>
        <dbReference type="SAM" id="Phobius"/>
    </source>
</evidence>
<protein>
    <submittedName>
        <fullName evidence="2">Uncharacterized protein</fullName>
    </submittedName>
</protein>
<organism evidence="2">
    <name type="scientific">marine metagenome</name>
    <dbReference type="NCBI Taxonomy" id="408172"/>
    <lineage>
        <taxon>unclassified sequences</taxon>
        <taxon>metagenomes</taxon>
        <taxon>ecological metagenomes</taxon>
    </lineage>
</organism>
<keyword evidence="1" id="KW-1133">Transmembrane helix</keyword>
<dbReference type="AlphaFoldDB" id="A0A381YCJ7"/>
<feature type="transmembrane region" description="Helical" evidence="1">
    <location>
        <begin position="31"/>
        <end position="53"/>
    </location>
</feature>
<sequence>MLGEGEETANTVGVNIQNKNSREDNRRACPILARLILHINVLIQMKICFIILFDSFTALFEFVSRSISGKIGKNLYLLLI</sequence>
<proteinExistence type="predicted"/>
<reference evidence="2" key="1">
    <citation type="submission" date="2018-05" db="EMBL/GenBank/DDBJ databases">
        <authorList>
            <person name="Lanie J.A."/>
            <person name="Ng W.-L."/>
            <person name="Kazmierczak K.M."/>
            <person name="Andrzejewski T.M."/>
            <person name="Davidsen T.M."/>
            <person name="Wayne K.J."/>
            <person name="Tettelin H."/>
            <person name="Glass J.I."/>
            <person name="Rusch D."/>
            <person name="Podicherti R."/>
            <person name="Tsui H.-C.T."/>
            <person name="Winkler M.E."/>
        </authorList>
    </citation>
    <scope>NUCLEOTIDE SEQUENCE</scope>
</reference>
<dbReference type="EMBL" id="UINC01017822">
    <property type="protein sequence ID" value="SVA74312.1"/>
    <property type="molecule type" value="Genomic_DNA"/>
</dbReference>
<accession>A0A381YCJ7</accession>
<keyword evidence="1" id="KW-0472">Membrane</keyword>